<proteinExistence type="predicted"/>
<feature type="transmembrane region" description="Helical" evidence="1">
    <location>
        <begin position="437"/>
        <end position="454"/>
    </location>
</feature>
<dbReference type="Pfam" id="PF01544">
    <property type="entry name" value="CorA"/>
    <property type="match status" value="1"/>
</dbReference>
<dbReference type="GO" id="GO:0016020">
    <property type="term" value="C:membrane"/>
    <property type="evidence" value="ECO:0007669"/>
    <property type="project" value="InterPro"/>
</dbReference>
<dbReference type="InterPro" id="IPR002523">
    <property type="entry name" value="MgTranspt_CorA/ZnTranspt_ZntB"/>
</dbReference>
<protein>
    <submittedName>
        <fullName evidence="2">Uncharacterized protein</fullName>
    </submittedName>
</protein>
<organism evidence="2 3">
    <name type="scientific">Hymenoscyphus fraxineus</name>
    <dbReference type="NCBI Taxonomy" id="746836"/>
    <lineage>
        <taxon>Eukaryota</taxon>
        <taxon>Fungi</taxon>
        <taxon>Dikarya</taxon>
        <taxon>Ascomycota</taxon>
        <taxon>Pezizomycotina</taxon>
        <taxon>Leotiomycetes</taxon>
        <taxon>Helotiales</taxon>
        <taxon>Helotiaceae</taxon>
        <taxon>Hymenoscyphus</taxon>
    </lineage>
</organism>
<dbReference type="Proteomes" id="UP000696280">
    <property type="component" value="Unassembled WGS sequence"/>
</dbReference>
<keyword evidence="3" id="KW-1185">Reference proteome</keyword>
<sequence length="473" mass="54164">MGTPYTDYIRAQSYRNPCLYNLCQFLDRENKENECQITSLDFLSGNEVPRVVDLQLIDVASLLKHSDSNTNTAGRILIIENLTRDVVEILGASLNIDPLFFASHIYGPTVEITASKPSSAILPSKSKTLNFLSIQYQHTIQFHDAVPPRKLFRDSNVPRKVTILPPTKKTSIGLVQYACSVLYIRTGNYNWISIILVDPPMEDKFNSLEQQLTLQSKPFQGGYEDFLERQAFPEQVDRNPQRSSLREDLVYYFQKKRPPDFRSKDPTLLSLAYYPLKIAAAEWVIYIEAMSNIIKQYEYSTETTPELTSAGQERLTTIDSDLRALQVWGRRSLQTLSKLRSGLRFLKYRTKDVQEDEYLTLIDDYEHLISMVDIYRHRLETLVPLLTSVVQITDTRRSLREAANVTRLTNLALFFVPLSFVSSLFSINEGVSAKVYGYYFAVAIPVFGIVFFLAHPPESIKWLGYVGRRGISD</sequence>
<evidence type="ECO:0000256" key="1">
    <source>
        <dbReference type="SAM" id="Phobius"/>
    </source>
</evidence>
<feature type="transmembrane region" description="Helical" evidence="1">
    <location>
        <begin position="405"/>
        <end position="425"/>
    </location>
</feature>
<comment type="caution">
    <text evidence="2">The sequence shown here is derived from an EMBL/GenBank/DDBJ whole genome shotgun (WGS) entry which is preliminary data.</text>
</comment>
<gene>
    <name evidence="2" type="ORF">HYFRA_00004737</name>
</gene>
<evidence type="ECO:0000313" key="2">
    <source>
        <dbReference type="EMBL" id="CAG8954812.1"/>
    </source>
</evidence>
<keyword evidence="1" id="KW-0812">Transmembrane</keyword>
<evidence type="ECO:0000313" key="3">
    <source>
        <dbReference type="Proteomes" id="UP000696280"/>
    </source>
</evidence>
<dbReference type="AlphaFoldDB" id="A0A9N9KZH7"/>
<name>A0A9N9KZH7_9HELO</name>
<keyword evidence="1" id="KW-1133">Transmembrane helix</keyword>
<keyword evidence="1" id="KW-0472">Membrane</keyword>
<dbReference type="EMBL" id="CAJVRL010000057">
    <property type="protein sequence ID" value="CAG8954812.1"/>
    <property type="molecule type" value="Genomic_DNA"/>
</dbReference>
<accession>A0A9N9KZH7</accession>
<dbReference type="GO" id="GO:0046873">
    <property type="term" value="F:metal ion transmembrane transporter activity"/>
    <property type="evidence" value="ECO:0007669"/>
    <property type="project" value="InterPro"/>
</dbReference>
<reference evidence="2" key="1">
    <citation type="submission" date="2021-07" db="EMBL/GenBank/DDBJ databases">
        <authorList>
            <person name="Durling M."/>
        </authorList>
    </citation>
    <scope>NUCLEOTIDE SEQUENCE</scope>
</reference>
<dbReference type="OrthoDB" id="5428055at2759"/>